<evidence type="ECO:0000313" key="3">
    <source>
        <dbReference type="Proteomes" id="UP000029393"/>
    </source>
</evidence>
<accession>A0A091BUN1</accession>
<dbReference type="EMBL" id="AVCK01000003">
    <property type="protein sequence ID" value="KFN48050.1"/>
    <property type="molecule type" value="Genomic_DNA"/>
</dbReference>
<organism evidence="2 3">
    <name type="scientific">Arenimonas metalli CF5-1</name>
    <dbReference type="NCBI Taxonomy" id="1384056"/>
    <lineage>
        <taxon>Bacteria</taxon>
        <taxon>Pseudomonadati</taxon>
        <taxon>Pseudomonadota</taxon>
        <taxon>Gammaproteobacteria</taxon>
        <taxon>Lysobacterales</taxon>
        <taxon>Lysobacteraceae</taxon>
        <taxon>Arenimonas</taxon>
    </lineage>
</organism>
<dbReference type="AlphaFoldDB" id="A0A091BUN1"/>
<feature type="signal peptide" evidence="1">
    <location>
        <begin position="1"/>
        <end position="20"/>
    </location>
</feature>
<gene>
    <name evidence="2" type="ORF">N787_06330</name>
</gene>
<dbReference type="Proteomes" id="UP000029393">
    <property type="component" value="Unassembled WGS sequence"/>
</dbReference>
<dbReference type="OrthoDB" id="5966526at2"/>
<name>A0A091BUN1_9GAMM</name>
<keyword evidence="3" id="KW-1185">Reference proteome</keyword>
<evidence type="ECO:0000313" key="2">
    <source>
        <dbReference type="EMBL" id="KFN48050.1"/>
    </source>
</evidence>
<protein>
    <submittedName>
        <fullName evidence="2">Uncharacterized protein</fullName>
    </submittedName>
</protein>
<comment type="caution">
    <text evidence="2">The sequence shown here is derived from an EMBL/GenBank/DDBJ whole genome shotgun (WGS) entry which is preliminary data.</text>
</comment>
<evidence type="ECO:0000256" key="1">
    <source>
        <dbReference type="SAM" id="SignalP"/>
    </source>
</evidence>
<sequence>MNRLLLAALLSLAGLAPASAAPPADEAIFVEGSRYDAVLSASRGDWRLLPLTGAEVRLRLAEACRAGPTPPPGLWLLSQDAAGRPQLVAPSATPLPAGHPGRIPLVGCGDADTGALAVPDALSDWLRQHSGAIYVTR</sequence>
<proteinExistence type="predicted"/>
<dbReference type="RefSeq" id="WP_034210042.1">
    <property type="nucleotide sequence ID" value="NZ_AVCK01000003.1"/>
</dbReference>
<feature type="chain" id="PRO_5001870149" evidence="1">
    <location>
        <begin position="21"/>
        <end position="137"/>
    </location>
</feature>
<dbReference type="PATRIC" id="fig|1384056.3.peg.141"/>
<dbReference type="STRING" id="1384056.N787_06330"/>
<reference evidence="2 3" key="1">
    <citation type="submission" date="2013-09" db="EMBL/GenBank/DDBJ databases">
        <title>Genome sequencing of Arenimonas metalli.</title>
        <authorList>
            <person name="Chen F."/>
            <person name="Wang G."/>
        </authorList>
    </citation>
    <scope>NUCLEOTIDE SEQUENCE [LARGE SCALE GENOMIC DNA]</scope>
    <source>
        <strain evidence="2 3">CF5-1</strain>
    </source>
</reference>
<keyword evidence="1" id="KW-0732">Signal</keyword>